<organism evidence="1 2">
    <name type="scientific">Candidatus Roizmanbacteria bacterium RIFCSPLOWO2_02_FULL_36_11</name>
    <dbReference type="NCBI Taxonomy" id="1802071"/>
    <lineage>
        <taxon>Bacteria</taxon>
        <taxon>Candidatus Roizmaniibacteriota</taxon>
    </lineage>
</organism>
<reference evidence="1 2" key="1">
    <citation type="journal article" date="2016" name="Nat. Commun.">
        <title>Thousands of microbial genomes shed light on interconnected biogeochemical processes in an aquifer system.</title>
        <authorList>
            <person name="Anantharaman K."/>
            <person name="Brown C.T."/>
            <person name="Hug L.A."/>
            <person name="Sharon I."/>
            <person name="Castelle C.J."/>
            <person name="Probst A.J."/>
            <person name="Thomas B.C."/>
            <person name="Singh A."/>
            <person name="Wilkins M.J."/>
            <person name="Karaoz U."/>
            <person name="Brodie E.L."/>
            <person name="Williams K.H."/>
            <person name="Hubbard S.S."/>
            <person name="Banfield J.F."/>
        </authorList>
    </citation>
    <scope>NUCLEOTIDE SEQUENCE [LARGE SCALE GENOMIC DNA]</scope>
</reference>
<accession>A0A1F7JIG6</accession>
<dbReference type="Proteomes" id="UP000177418">
    <property type="component" value="Unassembled WGS sequence"/>
</dbReference>
<name>A0A1F7JIG6_9BACT</name>
<dbReference type="AlphaFoldDB" id="A0A1F7JIG6"/>
<dbReference type="EMBL" id="MGAV01000005">
    <property type="protein sequence ID" value="OGK55385.1"/>
    <property type="molecule type" value="Genomic_DNA"/>
</dbReference>
<protein>
    <submittedName>
        <fullName evidence="1">Uncharacterized protein</fullName>
    </submittedName>
</protein>
<evidence type="ECO:0000313" key="2">
    <source>
        <dbReference type="Proteomes" id="UP000177418"/>
    </source>
</evidence>
<sequence>MANLAEMEPTGHHVSLAPEAMNFEGHVIQYPEPVVNSPISYDAAAERYGKGGIRWDLVRGGYDWTHPDARFAVNLGGPDQVLSGWDGYAAFEPDPQDKIDRVAELGRRCLDASVRGAPHDGIRRQAHRTLLGEAGPIQLNHPKLLKELQTQFGVMMARAKALAPDAAARAKNVRFRERTDHIADMSRFKYEGYPGQVQRVIELPPQLELPPRHVLRPTDVEGYRYAAGLGLLASPVVHAAVDQL</sequence>
<comment type="caution">
    <text evidence="1">The sequence shown here is derived from an EMBL/GenBank/DDBJ whole genome shotgun (WGS) entry which is preliminary data.</text>
</comment>
<evidence type="ECO:0000313" key="1">
    <source>
        <dbReference type="EMBL" id="OGK55385.1"/>
    </source>
</evidence>
<proteinExistence type="predicted"/>
<gene>
    <name evidence="1" type="ORF">A3H78_01280</name>
</gene>